<gene>
    <name evidence="1" type="ORF">PEVE_00037114</name>
</gene>
<keyword evidence="2" id="KW-1185">Reference proteome</keyword>
<name>A0ABN8T3G0_9CNID</name>
<accession>A0ABN8T3G0</accession>
<comment type="caution">
    <text evidence="1">The sequence shown here is derived from an EMBL/GenBank/DDBJ whole genome shotgun (WGS) entry which is preliminary data.</text>
</comment>
<dbReference type="EMBL" id="CALNXI010006007">
    <property type="protein sequence ID" value="CAH3198831.1"/>
    <property type="molecule type" value="Genomic_DNA"/>
</dbReference>
<evidence type="ECO:0000313" key="2">
    <source>
        <dbReference type="Proteomes" id="UP001159427"/>
    </source>
</evidence>
<evidence type="ECO:0000313" key="1">
    <source>
        <dbReference type="EMBL" id="CAH3198831.1"/>
    </source>
</evidence>
<feature type="non-terminal residue" evidence="1">
    <location>
        <position position="1"/>
    </location>
</feature>
<dbReference type="Proteomes" id="UP001159427">
    <property type="component" value="Unassembled WGS sequence"/>
</dbReference>
<reference evidence="1 2" key="1">
    <citation type="submission" date="2022-05" db="EMBL/GenBank/DDBJ databases">
        <authorList>
            <consortium name="Genoscope - CEA"/>
            <person name="William W."/>
        </authorList>
    </citation>
    <scope>NUCLEOTIDE SEQUENCE [LARGE SCALE GENOMIC DNA]</scope>
</reference>
<organism evidence="1 2">
    <name type="scientific">Porites evermanni</name>
    <dbReference type="NCBI Taxonomy" id="104178"/>
    <lineage>
        <taxon>Eukaryota</taxon>
        <taxon>Metazoa</taxon>
        <taxon>Cnidaria</taxon>
        <taxon>Anthozoa</taxon>
        <taxon>Hexacorallia</taxon>
        <taxon>Scleractinia</taxon>
        <taxon>Fungiina</taxon>
        <taxon>Poritidae</taxon>
        <taxon>Porites</taxon>
    </lineage>
</organism>
<proteinExistence type="predicted"/>
<sequence>LTNPGIHEFDPNQDEIWQNNYVGDLYVDQFREAISLCGEDHFWAGNQDGQEKARANLRRKTGATAAGISTYGKCGRFAFVLKEIEVLETQ</sequence>
<protein>
    <submittedName>
        <fullName evidence="1">Uncharacterized protein</fullName>
    </submittedName>
</protein>